<accession>A0A2N3WF39</accession>
<dbReference type="InterPro" id="IPR027573">
    <property type="entry name" value="Methyltran_FxLD"/>
</dbReference>
<evidence type="ECO:0000256" key="7">
    <source>
        <dbReference type="ARBA" id="ARBA00022679"/>
    </source>
</evidence>
<comment type="subcellular location">
    <subcellularLocation>
        <location evidence="1">Cytoplasm</location>
    </subcellularLocation>
</comment>
<evidence type="ECO:0000256" key="6">
    <source>
        <dbReference type="ARBA" id="ARBA00022603"/>
    </source>
</evidence>
<keyword evidence="15" id="KW-1185">Reference proteome</keyword>
<dbReference type="Proteomes" id="UP000233750">
    <property type="component" value="Unassembled WGS sequence"/>
</dbReference>
<comment type="similarity">
    <text evidence="2">Belongs to the methyltransferase superfamily. L-isoaspartyl/D-aspartyl protein methyltransferase family.</text>
</comment>
<dbReference type="GO" id="GO:0004719">
    <property type="term" value="F:protein-L-isoaspartate (D-aspartate) O-methyltransferase activity"/>
    <property type="evidence" value="ECO:0007669"/>
    <property type="project" value="UniProtKB-EC"/>
</dbReference>
<evidence type="ECO:0000256" key="8">
    <source>
        <dbReference type="ARBA" id="ARBA00022691"/>
    </source>
</evidence>
<dbReference type="InterPro" id="IPR000682">
    <property type="entry name" value="PCMT"/>
</dbReference>
<reference evidence="14 15" key="1">
    <citation type="submission" date="2017-12" db="EMBL/GenBank/DDBJ databases">
        <title>Sequencing the genomes of 1000 Actinobacteria strains.</title>
        <authorList>
            <person name="Klenk H.-P."/>
        </authorList>
    </citation>
    <scope>NUCLEOTIDE SEQUENCE [LARGE SCALE GENOMIC DNA]</scope>
    <source>
        <strain evidence="14 15">DSM 45165</strain>
    </source>
</reference>
<evidence type="ECO:0000256" key="1">
    <source>
        <dbReference type="ARBA" id="ARBA00004496"/>
    </source>
</evidence>
<evidence type="ECO:0000256" key="2">
    <source>
        <dbReference type="ARBA" id="ARBA00005369"/>
    </source>
</evidence>
<dbReference type="AlphaFoldDB" id="A0A2N3WF39"/>
<dbReference type="EMBL" id="JACJHR010000110">
    <property type="protein sequence ID" value="MBB2505575.1"/>
    <property type="molecule type" value="Genomic_DNA"/>
</dbReference>
<feature type="compositionally biased region" description="Polar residues" evidence="12">
    <location>
        <begin position="1"/>
        <end position="10"/>
    </location>
</feature>
<dbReference type="CDD" id="cd02440">
    <property type="entry name" value="AdoMet_MTases"/>
    <property type="match status" value="1"/>
</dbReference>
<feature type="compositionally biased region" description="Basic and acidic residues" evidence="12">
    <location>
        <begin position="11"/>
        <end position="23"/>
    </location>
</feature>
<dbReference type="RefSeq" id="WP_167441929.1">
    <property type="nucleotide sequence ID" value="NZ_JACJHR010000110.1"/>
</dbReference>
<reference evidence="13 16" key="2">
    <citation type="submission" date="2020-08" db="EMBL/GenBank/DDBJ databases">
        <title>Amycolatopsis echigonensis JCM 21831.</title>
        <authorList>
            <person name="Tedsree N."/>
            <person name="Kuncharoen N."/>
            <person name="Likhitwitayawuid K."/>
            <person name="Tanasupawat S."/>
        </authorList>
    </citation>
    <scope>NUCLEOTIDE SEQUENCE [LARGE SCALE GENOMIC DNA]</scope>
    <source>
        <strain evidence="13 16">JCM 21831</strain>
    </source>
</reference>
<proteinExistence type="inferred from homology"/>
<dbReference type="EC" id="2.1.1.77" evidence="3"/>
<feature type="region of interest" description="Disordered" evidence="12">
    <location>
        <begin position="1"/>
        <end position="23"/>
    </location>
</feature>
<dbReference type="NCBIfam" id="TIGR04364">
    <property type="entry name" value="methyltran_FxLD"/>
    <property type="match status" value="1"/>
</dbReference>
<evidence type="ECO:0000313" key="15">
    <source>
        <dbReference type="Proteomes" id="UP000233750"/>
    </source>
</evidence>
<gene>
    <name evidence="13" type="primary">fxlM</name>
    <name evidence="14" type="ORF">ATK30_3312</name>
    <name evidence="13" type="ORF">H5411_41460</name>
</gene>
<keyword evidence="7" id="KW-0808">Transferase</keyword>
<dbReference type="GO" id="GO:0005737">
    <property type="term" value="C:cytoplasm"/>
    <property type="evidence" value="ECO:0007669"/>
    <property type="project" value="UniProtKB-SubCell"/>
</dbReference>
<keyword evidence="5" id="KW-0963">Cytoplasm</keyword>
<feature type="region of interest" description="Disordered" evidence="12">
    <location>
        <begin position="412"/>
        <end position="431"/>
    </location>
</feature>
<dbReference type="GO" id="GO:0032259">
    <property type="term" value="P:methylation"/>
    <property type="evidence" value="ECO:0007669"/>
    <property type="project" value="UniProtKB-KW"/>
</dbReference>
<dbReference type="Gene3D" id="3.40.50.150">
    <property type="entry name" value="Vaccinia Virus protein VP39"/>
    <property type="match status" value="1"/>
</dbReference>
<evidence type="ECO:0000256" key="12">
    <source>
        <dbReference type="SAM" id="MobiDB-lite"/>
    </source>
</evidence>
<evidence type="ECO:0000313" key="13">
    <source>
        <dbReference type="EMBL" id="MBB2505575.1"/>
    </source>
</evidence>
<dbReference type="PANTHER" id="PTHR11579">
    <property type="entry name" value="PROTEIN-L-ISOASPARTATE O-METHYLTRANSFERASE"/>
    <property type="match status" value="1"/>
</dbReference>
<keyword evidence="8" id="KW-0949">S-adenosyl-L-methionine</keyword>
<dbReference type="Proteomes" id="UP000550260">
    <property type="component" value="Unassembled WGS sequence"/>
</dbReference>
<evidence type="ECO:0000313" key="14">
    <source>
        <dbReference type="EMBL" id="PKV92506.1"/>
    </source>
</evidence>
<evidence type="ECO:0000256" key="3">
    <source>
        <dbReference type="ARBA" id="ARBA00011890"/>
    </source>
</evidence>
<accession>A0A8E2B9Q8</accession>
<evidence type="ECO:0000256" key="10">
    <source>
        <dbReference type="ARBA" id="ARBA00031323"/>
    </source>
</evidence>
<feature type="compositionally biased region" description="Polar residues" evidence="12">
    <location>
        <begin position="412"/>
        <end position="422"/>
    </location>
</feature>
<evidence type="ECO:0000256" key="5">
    <source>
        <dbReference type="ARBA" id="ARBA00022490"/>
    </source>
</evidence>
<organism evidence="14 15">
    <name type="scientific">Amycolatopsis echigonensis</name>
    <dbReference type="NCBI Taxonomy" id="2576905"/>
    <lineage>
        <taxon>Bacteria</taxon>
        <taxon>Bacillati</taxon>
        <taxon>Actinomycetota</taxon>
        <taxon>Actinomycetes</taxon>
        <taxon>Pseudonocardiales</taxon>
        <taxon>Pseudonocardiaceae</taxon>
        <taxon>Amycolatopsis</taxon>
    </lineage>
</organism>
<evidence type="ECO:0000313" key="16">
    <source>
        <dbReference type="Proteomes" id="UP000550260"/>
    </source>
</evidence>
<dbReference type="InterPro" id="IPR029063">
    <property type="entry name" value="SAM-dependent_MTases_sf"/>
</dbReference>
<evidence type="ECO:0000256" key="9">
    <source>
        <dbReference type="ARBA" id="ARBA00030757"/>
    </source>
</evidence>
<evidence type="ECO:0000256" key="4">
    <source>
        <dbReference type="ARBA" id="ARBA00013346"/>
    </source>
</evidence>
<comment type="caution">
    <text evidence="14">The sequence shown here is derived from an EMBL/GenBank/DDBJ whole genome shotgun (WGS) entry which is preliminary data.</text>
</comment>
<dbReference type="EMBL" id="PJMY01000003">
    <property type="protein sequence ID" value="PKV92506.1"/>
    <property type="molecule type" value="Genomic_DNA"/>
</dbReference>
<sequence>MKEGTAISTPEHTDTDAARAAEDPDELRKAMIAELWEMGAIRSDRVAAVFDGVPRHLFAPEATPAQAYKARDAVHVKRDERGVPISTVSSPQLQAGMLEQADIRPGMRALEIGSGGVNAAMMAWLAGPGGQVTTVDIDSDVTERARRLLDAAGYERVNVILADAETGIADFAPYDRIIVTVGAWDIPQAWLDQLAPDGRLVVPLRVRGLTRSLELVREGDHLVSRSAEICGFVAMQGDGAHQEQLVPLRGTDAVMRFDDGWPCEQVPDLDGVLDTPRAQAWTGVRIGGAESFETLQLWLATVFPGFGKLRAEASLRPVLVDEGTVWFDSAAIEGDSVAYLTTRGVEPGIAEFGAHAFGPHADDLVTAFCEQIRAWDRDQRHGPGPTFGVWPPGTPDERLPDGVVVDKRHQRITMSWPSPTGQEHQEVTEKE</sequence>
<dbReference type="SUPFAM" id="SSF53335">
    <property type="entry name" value="S-adenosyl-L-methionine-dependent methyltransferases"/>
    <property type="match status" value="1"/>
</dbReference>
<dbReference type="Pfam" id="PF01135">
    <property type="entry name" value="PCMT"/>
    <property type="match status" value="1"/>
</dbReference>
<name>A0A2N3WF39_9PSEU</name>
<protein>
    <recommendedName>
        <fullName evidence="4">Protein-L-isoaspartate O-methyltransferase</fullName>
        <ecNumber evidence="3">2.1.1.77</ecNumber>
    </recommendedName>
    <alternativeName>
        <fullName evidence="11">L-isoaspartyl protein carboxyl methyltransferase</fullName>
    </alternativeName>
    <alternativeName>
        <fullName evidence="9">Protein L-isoaspartyl methyltransferase</fullName>
    </alternativeName>
    <alternativeName>
        <fullName evidence="10">Protein-beta-aspartate methyltransferase</fullName>
    </alternativeName>
</protein>
<evidence type="ECO:0000256" key="11">
    <source>
        <dbReference type="ARBA" id="ARBA00031350"/>
    </source>
</evidence>
<keyword evidence="6 13" id="KW-0489">Methyltransferase</keyword>
<dbReference type="PANTHER" id="PTHR11579:SF0">
    <property type="entry name" value="PROTEIN-L-ISOASPARTATE(D-ASPARTATE) O-METHYLTRANSFERASE"/>
    <property type="match status" value="1"/>
</dbReference>